<feature type="domain" description="Laminin G" evidence="2">
    <location>
        <begin position="11"/>
        <end position="192"/>
    </location>
</feature>
<dbReference type="InterPro" id="IPR013320">
    <property type="entry name" value="ConA-like_dom_sf"/>
</dbReference>
<protein>
    <recommendedName>
        <fullName evidence="2">Laminin G domain-containing protein</fullName>
    </recommendedName>
</protein>
<dbReference type="SUPFAM" id="SSF49899">
    <property type="entry name" value="Concanavalin A-like lectins/glucanases"/>
    <property type="match status" value="1"/>
</dbReference>
<gene>
    <name evidence="3" type="ORF">KUTeg_016310</name>
</gene>
<dbReference type="PROSITE" id="PS50025">
    <property type="entry name" value="LAM_G_DOMAIN"/>
    <property type="match status" value="1"/>
</dbReference>
<dbReference type="EMBL" id="JARBDR010000813">
    <property type="protein sequence ID" value="KAJ8305765.1"/>
    <property type="molecule type" value="Genomic_DNA"/>
</dbReference>
<dbReference type="SMART" id="SM00282">
    <property type="entry name" value="LamG"/>
    <property type="match status" value="1"/>
</dbReference>
<evidence type="ECO:0000259" key="2">
    <source>
        <dbReference type="PROSITE" id="PS50025"/>
    </source>
</evidence>
<dbReference type="Pfam" id="PF00054">
    <property type="entry name" value="Laminin_G_1"/>
    <property type="match status" value="1"/>
</dbReference>
<dbReference type="Proteomes" id="UP001217089">
    <property type="component" value="Unassembled WGS sequence"/>
</dbReference>
<keyword evidence="4" id="KW-1185">Reference proteome</keyword>
<evidence type="ECO:0000313" key="4">
    <source>
        <dbReference type="Proteomes" id="UP001217089"/>
    </source>
</evidence>
<name>A0ABQ9EKP3_TEGGR</name>
<dbReference type="PANTHER" id="PTHR15036">
    <property type="entry name" value="PIKACHURIN-LIKE PROTEIN"/>
    <property type="match status" value="1"/>
</dbReference>
<accession>A0ABQ9EKP3</accession>
<dbReference type="Gene3D" id="2.60.120.200">
    <property type="match status" value="1"/>
</dbReference>
<dbReference type="InterPro" id="IPR050372">
    <property type="entry name" value="Neurexin-related_CASP"/>
</dbReference>
<keyword evidence="1" id="KW-1015">Disulfide bond</keyword>
<comment type="caution">
    <text evidence="3">The sequence shown here is derived from an EMBL/GenBank/DDBJ whole genome shotgun (WGS) entry which is preliminary data.</text>
</comment>
<dbReference type="InterPro" id="IPR001791">
    <property type="entry name" value="Laminin_G"/>
</dbReference>
<sequence length="197" mass="22228">MYLFIEIREPVYTPMFSGKSFLMYTVKKISERVSGSKIDIQMRIKTKNPNGLLFWSGRELPLMPSNDYLALGFVNGALQFRYNLGSGEAVISYNDTRLYDGKWHSIKAQRDKQDGFLEVDKTEIVEGSSPGSYTILNTNKVLYIGGMPDVSQMTIQKFKSGFDGCISRIILAEDYDIDFINSAQSGRNIQPCSNTRG</sequence>
<proteinExistence type="predicted"/>
<evidence type="ECO:0000256" key="1">
    <source>
        <dbReference type="PROSITE-ProRule" id="PRU00122"/>
    </source>
</evidence>
<evidence type="ECO:0000313" key="3">
    <source>
        <dbReference type="EMBL" id="KAJ8305765.1"/>
    </source>
</evidence>
<feature type="disulfide bond" evidence="1">
    <location>
        <begin position="165"/>
        <end position="192"/>
    </location>
</feature>
<reference evidence="3 4" key="1">
    <citation type="submission" date="2022-12" db="EMBL/GenBank/DDBJ databases">
        <title>Chromosome-level genome of Tegillarca granosa.</title>
        <authorList>
            <person name="Kim J."/>
        </authorList>
    </citation>
    <scope>NUCLEOTIDE SEQUENCE [LARGE SCALE GENOMIC DNA]</scope>
    <source>
        <strain evidence="3">Teg-2019</strain>
        <tissue evidence="3">Adductor muscle</tissue>
    </source>
</reference>
<dbReference type="PANTHER" id="PTHR15036:SF85">
    <property type="entry name" value="SP2353, ISOFORM A"/>
    <property type="match status" value="1"/>
</dbReference>
<dbReference type="CDD" id="cd00110">
    <property type="entry name" value="LamG"/>
    <property type="match status" value="1"/>
</dbReference>
<organism evidence="3 4">
    <name type="scientific">Tegillarca granosa</name>
    <name type="common">Malaysian cockle</name>
    <name type="synonym">Anadara granosa</name>
    <dbReference type="NCBI Taxonomy" id="220873"/>
    <lineage>
        <taxon>Eukaryota</taxon>
        <taxon>Metazoa</taxon>
        <taxon>Spiralia</taxon>
        <taxon>Lophotrochozoa</taxon>
        <taxon>Mollusca</taxon>
        <taxon>Bivalvia</taxon>
        <taxon>Autobranchia</taxon>
        <taxon>Pteriomorphia</taxon>
        <taxon>Arcoida</taxon>
        <taxon>Arcoidea</taxon>
        <taxon>Arcidae</taxon>
        <taxon>Tegillarca</taxon>
    </lineage>
</organism>